<dbReference type="InterPro" id="IPR007295">
    <property type="entry name" value="DUF402"/>
</dbReference>
<name>A0ABU5C3T0_9BACI</name>
<proteinExistence type="predicted"/>
<keyword evidence="3" id="KW-1185">Reference proteome</keyword>
<gene>
    <name evidence="2" type="ORF">RWE15_05210</name>
</gene>
<comment type="caution">
    <text evidence="2">The sequence shown here is derived from an EMBL/GenBank/DDBJ whole genome shotgun (WGS) entry which is preliminary data.</text>
</comment>
<accession>A0ABU5C3T0</accession>
<dbReference type="Gene3D" id="2.40.380.10">
    <property type="entry name" value="FomD-like"/>
    <property type="match status" value="1"/>
</dbReference>
<dbReference type="InterPro" id="IPR035930">
    <property type="entry name" value="FomD-like_sf"/>
</dbReference>
<dbReference type="EMBL" id="JAWDIP010000003">
    <property type="protein sequence ID" value="MDY0393977.1"/>
    <property type="molecule type" value="Genomic_DNA"/>
</dbReference>
<organism evidence="2 3">
    <name type="scientific">Tigheibacillus halophilus</name>
    <dbReference type="NCBI Taxonomy" id="361280"/>
    <lineage>
        <taxon>Bacteria</taxon>
        <taxon>Bacillati</taxon>
        <taxon>Bacillota</taxon>
        <taxon>Bacilli</taxon>
        <taxon>Bacillales</taxon>
        <taxon>Bacillaceae</taxon>
        <taxon>Tigheibacillus</taxon>
    </lineage>
</organism>
<evidence type="ECO:0000259" key="1">
    <source>
        <dbReference type="Pfam" id="PF04167"/>
    </source>
</evidence>
<sequence length="111" mass="12751">MAGNIVKIKALKYPNLPHYEWEGEILQISSDYVLVKSKPGRQLIHHTKNAVFTINNTSLEYFSLKEWFTAAMEIDEGNIVSYYCNVAKPCLLNNSVLSFIDLDLDLVRKKE</sequence>
<feature type="domain" description="DUF402" evidence="1">
    <location>
        <begin position="23"/>
        <end position="109"/>
    </location>
</feature>
<dbReference type="Proteomes" id="UP001281447">
    <property type="component" value="Unassembled WGS sequence"/>
</dbReference>
<dbReference type="Pfam" id="PF04167">
    <property type="entry name" value="DUF402"/>
    <property type="match status" value="1"/>
</dbReference>
<reference evidence="2 3" key="1">
    <citation type="submission" date="2023-10" db="EMBL/GenBank/DDBJ databases">
        <title>Virgibacillus halophilus 5B73C genome.</title>
        <authorList>
            <person name="Miliotis G."/>
            <person name="Sengupta P."/>
            <person name="Hameed A."/>
            <person name="Chuvochina M."/>
            <person name="Mcdonagh F."/>
            <person name="Simpson A.C."/>
            <person name="Singh N.K."/>
            <person name="Rekha P.D."/>
            <person name="Raman K."/>
            <person name="Hugenholtz P."/>
            <person name="Venkateswaran K."/>
        </authorList>
    </citation>
    <scope>NUCLEOTIDE SEQUENCE [LARGE SCALE GENOMIC DNA]</scope>
    <source>
        <strain evidence="2 3">5B73C</strain>
    </source>
</reference>
<dbReference type="SUPFAM" id="SSF159234">
    <property type="entry name" value="FomD-like"/>
    <property type="match status" value="1"/>
</dbReference>
<protein>
    <submittedName>
        <fullName evidence="2">DUF402 domain-containing protein</fullName>
    </submittedName>
</protein>
<evidence type="ECO:0000313" key="3">
    <source>
        <dbReference type="Proteomes" id="UP001281447"/>
    </source>
</evidence>
<evidence type="ECO:0000313" key="2">
    <source>
        <dbReference type="EMBL" id="MDY0393977.1"/>
    </source>
</evidence>